<keyword evidence="2" id="KW-1185">Reference proteome</keyword>
<dbReference type="EMBL" id="AP024545">
    <property type="protein sequence ID" value="BCT93938.1"/>
    <property type="molecule type" value="Genomic_DNA"/>
</dbReference>
<evidence type="ECO:0000313" key="1">
    <source>
        <dbReference type="EMBL" id="BCT93938.1"/>
    </source>
</evidence>
<dbReference type="Proteomes" id="UP000681317">
    <property type="component" value="Chromosome"/>
</dbReference>
<proteinExistence type="predicted"/>
<protein>
    <submittedName>
        <fullName evidence="1">Uncharacterized protein</fullName>
    </submittedName>
</protein>
<accession>A0ABM7Q910</accession>
<name>A0ABM7Q910_9GAMM</name>
<organism evidence="1 2">
    <name type="scientific">Noviluteimonas caseinilytica</name>
    <dbReference type="NCBI Taxonomy" id="2675101"/>
    <lineage>
        <taxon>Bacteria</taxon>
        <taxon>Pseudomonadati</taxon>
        <taxon>Pseudomonadota</taxon>
        <taxon>Gammaproteobacteria</taxon>
        <taxon>Lysobacterales</taxon>
        <taxon>Lysobacteraceae</taxon>
        <taxon>Noviluteimonas</taxon>
    </lineage>
</organism>
<reference evidence="1 2" key="1">
    <citation type="submission" date="2021-03" db="EMBL/GenBank/DDBJ databases">
        <title>Complete Genome Sequences of Two Lysobacter Strains Isolated from Sea Water (Lysobacter caseinilyticus) and Soil (Lysobacter helvus) in South Korea.</title>
        <authorList>
            <person name="Watanabe Y."/>
            <person name="Arakawa K."/>
        </authorList>
    </citation>
    <scope>NUCLEOTIDE SEQUENCE [LARGE SCALE GENOMIC DNA]</scope>
    <source>
        <strain evidence="1 2">KVB24</strain>
    </source>
</reference>
<gene>
    <name evidence="1" type="ORF">LYSCAS_29620</name>
</gene>
<dbReference type="RefSeq" id="WP_213434842.1">
    <property type="nucleotide sequence ID" value="NZ_AP024545.1"/>
</dbReference>
<evidence type="ECO:0000313" key="2">
    <source>
        <dbReference type="Proteomes" id="UP000681317"/>
    </source>
</evidence>
<sequence length="88" mass="9603">MTPEQFEHLNAILRDQNVGLDVTTVALIALFATHPDKARLGEVFHHWLALHANDATDLAKQGTVPRTGKLLNALEIALQGGFQPPRNG</sequence>